<evidence type="ECO:0000313" key="2">
    <source>
        <dbReference type="EMBL" id="KAF0895146.1"/>
    </source>
</evidence>
<feature type="compositionally biased region" description="Basic and acidic residues" evidence="1">
    <location>
        <begin position="20"/>
        <end position="38"/>
    </location>
</feature>
<dbReference type="EMBL" id="SPHZ02000010">
    <property type="protein sequence ID" value="KAF0895146.1"/>
    <property type="molecule type" value="Genomic_DNA"/>
</dbReference>
<reference evidence="2 3" key="1">
    <citation type="submission" date="2019-11" db="EMBL/GenBank/DDBJ databases">
        <title>Whole genome sequence of Oryza granulata.</title>
        <authorList>
            <person name="Li W."/>
        </authorList>
    </citation>
    <scope>NUCLEOTIDE SEQUENCE [LARGE SCALE GENOMIC DNA]</scope>
    <source>
        <strain evidence="3">cv. Menghai</strain>
        <tissue evidence="2">Leaf</tissue>
    </source>
</reference>
<evidence type="ECO:0000313" key="3">
    <source>
        <dbReference type="Proteomes" id="UP000479710"/>
    </source>
</evidence>
<name>A0A6G1C4R6_9ORYZ</name>
<dbReference type="Proteomes" id="UP000479710">
    <property type="component" value="Unassembled WGS sequence"/>
</dbReference>
<sequence length="68" mass="7344">MNLPNHGGRITAPLVGKGAVGREADCGARGSPLRERRGWPSGAPGEGRKRREEDSLRGGRWQRPTAKL</sequence>
<feature type="compositionally biased region" description="Basic and acidic residues" evidence="1">
    <location>
        <begin position="46"/>
        <end position="57"/>
    </location>
</feature>
<dbReference type="AlphaFoldDB" id="A0A6G1C4R6"/>
<keyword evidence="3" id="KW-1185">Reference proteome</keyword>
<accession>A0A6G1C4R6</accession>
<organism evidence="2 3">
    <name type="scientific">Oryza meyeriana var. granulata</name>
    <dbReference type="NCBI Taxonomy" id="110450"/>
    <lineage>
        <taxon>Eukaryota</taxon>
        <taxon>Viridiplantae</taxon>
        <taxon>Streptophyta</taxon>
        <taxon>Embryophyta</taxon>
        <taxon>Tracheophyta</taxon>
        <taxon>Spermatophyta</taxon>
        <taxon>Magnoliopsida</taxon>
        <taxon>Liliopsida</taxon>
        <taxon>Poales</taxon>
        <taxon>Poaceae</taxon>
        <taxon>BOP clade</taxon>
        <taxon>Oryzoideae</taxon>
        <taxon>Oryzeae</taxon>
        <taxon>Oryzinae</taxon>
        <taxon>Oryza</taxon>
        <taxon>Oryza meyeriana</taxon>
    </lineage>
</organism>
<feature type="region of interest" description="Disordered" evidence="1">
    <location>
        <begin position="1"/>
        <end position="68"/>
    </location>
</feature>
<evidence type="ECO:0000256" key="1">
    <source>
        <dbReference type="SAM" id="MobiDB-lite"/>
    </source>
</evidence>
<proteinExistence type="predicted"/>
<gene>
    <name evidence="2" type="ORF">E2562_006848</name>
</gene>
<protein>
    <submittedName>
        <fullName evidence="2">Uncharacterized protein</fullName>
    </submittedName>
</protein>
<comment type="caution">
    <text evidence="2">The sequence shown here is derived from an EMBL/GenBank/DDBJ whole genome shotgun (WGS) entry which is preliminary data.</text>
</comment>